<dbReference type="InterPro" id="IPR000477">
    <property type="entry name" value="RT_dom"/>
</dbReference>
<evidence type="ECO:0000256" key="2">
    <source>
        <dbReference type="ARBA" id="ARBA00022679"/>
    </source>
</evidence>
<dbReference type="CDD" id="cd03487">
    <property type="entry name" value="RT_Bac_retron_II"/>
    <property type="match status" value="1"/>
</dbReference>
<dbReference type="GO" id="GO:0003723">
    <property type="term" value="F:RNA binding"/>
    <property type="evidence" value="ECO:0007669"/>
    <property type="project" value="InterPro"/>
</dbReference>
<dbReference type="InterPro" id="IPR051083">
    <property type="entry name" value="GrpII_Intron_Splice-Mob/Def"/>
</dbReference>
<feature type="domain" description="Reverse transcriptase" evidence="11">
    <location>
        <begin position="190"/>
        <end position="438"/>
    </location>
</feature>
<dbReference type="STRING" id="1121302.SAMN02745163_01419"/>
<evidence type="ECO:0000256" key="3">
    <source>
        <dbReference type="ARBA" id="ARBA00022695"/>
    </source>
</evidence>
<evidence type="ECO:0000256" key="4">
    <source>
        <dbReference type="ARBA" id="ARBA00022723"/>
    </source>
</evidence>
<evidence type="ECO:0000256" key="6">
    <source>
        <dbReference type="ARBA" id="ARBA00022918"/>
    </source>
</evidence>
<keyword evidence="10" id="KW-0175">Coiled coil</keyword>
<dbReference type="GO" id="GO:0046872">
    <property type="term" value="F:metal ion binding"/>
    <property type="evidence" value="ECO:0007669"/>
    <property type="project" value="UniProtKB-KW"/>
</dbReference>
<dbReference type="PANTHER" id="PTHR34047">
    <property type="entry name" value="NUCLEAR INTRON MATURASE 1, MITOCHONDRIAL-RELATED"/>
    <property type="match status" value="1"/>
</dbReference>
<reference evidence="12 13" key="1">
    <citation type="submission" date="2016-11" db="EMBL/GenBank/DDBJ databases">
        <authorList>
            <person name="Jaros S."/>
            <person name="Januszkiewicz K."/>
            <person name="Wedrychowicz H."/>
        </authorList>
    </citation>
    <scope>NUCLEOTIDE SEQUENCE [LARGE SCALE GENOMIC DNA]</scope>
    <source>
        <strain evidence="12 13">DSM 21758</strain>
    </source>
</reference>
<keyword evidence="6 12" id="KW-0695">RNA-directed DNA polymerase</keyword>
<name>A0A1M6GXD1_9CLOT</name>
<evidence type="ECO:0000256" key="8">
    <source>
        <dbReference type="ARBA" id="ARBA00034120"/>
    </source>
</evidence>
<evidence type="ECO:0000256" key="5">
    <source>
        <dbReference type="ARBA" id="ARBA00022842"/>
    </source>
</evidence>
<dbReference type="EC" id="2.7.7.49" evidence="1"/>
<dbReference type="PRINTS" id="PR00866">
    <property type="entry name" value="RNADNAPOLMS"/>
</dbReference>
<evidence type="ECO:0000256" key="10">
    <source>
        <dbReference type="SAM" id="Coils"/>
    </source>
</evidence>
<evidence type="ECO:0000259" key="11">
    <source>
        <dbReference type="PROSITE" id="PS50878"/>
    </source>
</evidence>
<keyword evidence="5" id="KW-0460">Magnesium</keyword>
<evidence type="ECO:0000313" key="12">
    <source>
        <dbReference type="EMBL" id="SHJ14638.1"/>
    </source>
</evidence>
<dbReference type="Pfam" id="PF00078">
    <property type="entry name" value="RVT_1"/>
    <property type="match status" value="1"/>
</dbReference>
<keyword evidence="2" id="KW-0808">Transferase</keyword>
<organism evidence="12 13">
    <name type="scientific">Clostridium cavendishii DSM 21758</name>
    <dbReference type="NCBI Taxonomy" id="1121302"/>
    <lineage>
        <taxon>Bacteria</taxon>
        <taxon>Bacillati</taxon>
        <taxon>Bacillota</taxon>
        <taxon>Clostridia</taxon>
        <taxon>Eubacteriales</taxon>
        <taxon>Clostridiaceae</taxon>
        <taxon>Clostridium</taxon>
    </lineage>
</organism>
<evidence type="ECO:0000313" key="13">
    <source>
        <dbReference type="Proteomes" id="UP000184310"/>
    </source>
</evidence>
<evidence type="ECO:0000256" key="7">
    <source>
        <dbReference type="ARBA" id="ARBA00023118"/>
    </source>
</evidence>
<dbReference type="PROSITE" id="PS50878">
    <property type="entry name" value="RT_POL"/>
    <property type="match status" value="1"/>
</dbReference>
<dbReference type="InterPro" id="IPR000123">
    <property type="entry name" value="Reverse_transcriptase_msDNA"/>
</dbReference>
<keyword evidence="13" id="KW-1185">Reference proteome</keyword>
<sequence>MMDSSSAKRENYRDMVGKLGKKEFTLLKMQEYGFWPKDLPTPYEIQKNESPESYAKRKKLLKEYEKIIDNIAKVYEEKDTINDKLKELKKKYDETWDYEKIRLDVAQQIFKESIERRENRKRLKEEERIKRSNIWKQKKSENIVFIGKGYSNLLKDKESNKDKLLKNGLPIIEDDKALAEFLRLDYSQLRFLAYHRDVTTCDNYYRYIVPKRNGKLRNIAAPKSVLKFSQKRILEDILGKLEVSKNAHGFLKEKSVITGALAHGTGIDLLINMDLEDFFQTITFERVRGMFKSFGYSGYISSLLAILCTYCERMEIEVKGEKKYVATSRRVLPQGSPASPMITNILCLRLDKRLEGLASKYGFLYTRYADDMSFSLEDKSKLLLFKEEKVDKESENKEINKFLGLASKIIIEEGFKINKSKTKFLRKNNRQYITGIVINNKEIGVPKKWVRNLRATIHNASKLKINGDIPDELVNEISGKVAWLRSVNGERYKAIIEKAMEVIK</sequence>
<dbReference type="OrthoDB" id="9788687at2"/>
<dbReference type="RefSeq" id="WP_072985978.1">
    <property type="nucleotide sequence ID" value="NZ_FQZB01000006.1"/>
</dbReference>
<comment type="similarity">
    <text evidence="8">Belongs to the bacterial reverse transcriptase family.</text>
</comment>
<evidence type="ECO:0000256" key="1">
    <source>
        <dbReference type="ARBA" id="ARBA00012493"/>
    </source>
</evidence>
<feature type="coiled-coil region" evidence="10">
    <location>
        <begin position="57"/>
        <end position="91"/>
    </location>
</feature>
<dbReference type="SUPFAM" id="SSF56672">
    <property type="entry name" value="DNA/RNA polymerases"/>
    <property type="match status" value="1"/>
</dbReference>
<evidence type="ECO:0000256" key="9">
    <source>
        <dbReference type="ARBA" id="ARBA00048173"/>
    </source>
</evidence>
<keyword evidence="3" id="KW-0548">Nucleotidyltransferase</keyword>
<accession>A0A1M6GXD1</accession>
<keyword evidence="4" id="KW-0479">Metal-binding</keyword>
<gene>
    <name evidence="12" type="ORF">SAMN02745163_01419</name>
</gene>
<comment type="catalytic activity">
    <reaction evidence="9">
        <text>DNA(n) + a 2'-deoxyribonucleoside 5'-triphosphate = DNA(n+1) + diphosphate</text>
        <dbReference type="Rhea" id="RHEA:22508"/>
        <dbReference type="Rhea" id="RHEA-COMP:17339"/>
        <dbReference type="Rhea" id="RHEA-COMP:17340"/>
        <dbReference type="ChEBI" id="CHEBI:33019"/>
        <dbReference type="ChEBI" id="CHEBI:61560"/>
        <dbReference type="ChEBI" id="CHEBI:173112"/>
        <dbReference type="EC" id="2.7.7.49"/>
    </reaction>
</comment>
<dbReference type="GO" id="GO:0051607">
    <property type="term" value="P:defense response to virus"/>
    <property type="evidence" value="ECO:0007669"/>
    <property type="project" value="UniProtKB-KW"/>
</dbReference>
<keyword evidence="7" id="KW-0051">Antiviral defense</keyword>
<protein>
    <recommendedName>
        <fullName evidence="1">RNA-directed DNA polymerase</fullName>
        <ecNumber evidence="1">2.7.7.49</ecNumber>
    </recommendedName>
</protein>
<dbReference type="PANTHER" id="PTHR34047:SF7">
    <property type="entry name" value="RNA-DIRECTED DNA POLYMERASE"/>
    <property type="match status" value="1"/>
</dbReference>
<dbReference type="EMBL" id="FQZB01000006">
    <property type="protein sequence ID" value="SHJ14638.1"/>
    <property type="molecule type" value="Genomic_DNA"/>
</dbReference>
<proteinExistence type="inferred from homology"/>
<dbReference type="Proteomes" id="UP000184310">
    <property type="component" value="Unassembled WGS sequence"/>
</dbReference>
<dbReference type="AlphaFoldDB" id="A0A1M6GXD1"/>
<dbReference type="GO" id="GO:0003964">
    <property type="term" value="F:RNA-directed DNA polymerase activity"/>
    <property type="evidence" value="ECO:0007669"/>
    <property type="project" value="UniProtKB-KW"/>
</dbReference>
<dbReference type="InterPro" id="IPR043502">
    <property type="entry name" value="DNA/RNA_pol_sf"/>
</dbReference>